<reference evidence="4" key="1">
    <citation type="journal article" date="2019" name="Int. J. Syst. Evol. Microbiol.">
        <title>The Global Catalogue of Microorganisms (GCM) 10K type strain sequencing project: providing services to taxonomists for standard genome sequencing and annotation.</title>
        <authorList>
            <consortium name="The Broad Institute Genomics Platform"/>
            <consortium name="The Broad Institute Genome Sequencing Center for Infectious Disease"/>
            <person name="Wu L."/>
            <person name="Ma J."/>
        </authorList>
    </citation>
    <scope>NUCLEOTIDE SEQUENCE [LARGE SCALE GENOMIC DNA]</scope>
    <source>
        <strain evidence="4">DT72</strain>
    </source>
</reference>
<proteinExistence type="predicted"/>
<evidence type="ECO:0000259" key="2">
    <source>
        <dbReference type="Pfam" id="PF07510"/>
    </source>
</evidence>
<dbReference type="GO" id="GO:0004519">
    <property type="term" value="F:endonuclease activity"/>
    <property type="evidence" value="ECO:0007669"/>
    <property type="project" value="UniProtKB-KW"/>
</dbReference>
<feature type="transmembrane region" description="Helical" evidence="1">
    <location>
        <begin position="12"/>
        <end position="35"/>
    </location>
</feature>
<dbReference type="PANTHER" id="PTHR24094">
    <property type="entry name" value="SECRETED PROTEIN"/>
    <property type="match status" value="1"/>
</dbReference>
<keyword evidence="1" id="KW-1133">Transmembrane helix</keyword>
<protein>
    <submittedName>
        <fullName evidence="3">HNH endonuclease family protein</fullName>
    </submittedName>
</protein>
<keyword evidence="3" id="KW-0378">Hydrolase</keyword>
<comment type="caution">
    <text evidence="3">The sequence shown here is derived from an EMBL/GenBank/DDBJ whole genome shotgun (WGS) entry which is preliminary data.</text>
</comment>
<sequence>MNRQTSRVARSARQVLAVCAAVVLTALVAVGYLVIEEWTEPGSEPDAVHAGELTELLARVQVADELPMAGYSREEFPHWEPNRPEYGFGDEFAQYARCTTREVMLLRDAVGSVRLDPKTCDLSVGSTGGWQDEYGTLDRQTGALNPYKWMTDSSGVDAEHIVPLAEAWRSGAAELDEDTRRRIANDATNLVASDPSANRSKGDQDAANYLPPGKFRCTYLDRYLRVKVTFGLTVDPAEQTALRTAVAACGDPTGLG</sequence>
<accession>A0ABW4PBW8</accession>
<dbReference type="InterPro" id="IPR011089">
    <property type="entry name" value="GmrSD_C"/>
</dbReference>
<gene>
    <name evidence="3" type="ORF">ACFSJG_25060</name>
</gene>
<evidence type="ECO:0000313" key="3">
    <source>
        <dbReference type="EMBL" id="MFD1815501.1"/>
    </source>
</evidence>
<keyword evidence="4" id="KW-1185">Reference proteome</keyword>
<dbReference type="Pfam" id="PF07510">
    <property type="entry name" value="GmrSD_C"/>
    <property type="match status" value="1"/>
</dbReference>
<organism evidence="3 4">
    <name type="scientific">Rhodococcus gannanensis</name>
    <dbReference type="NCBI Taxonomy" id="1960308"/>
    <lineage>
        <taxon>Bacteria</taxon>
        <taxon>Bacillati</taxon>
        <taxon>Actinomycetota</taxon>
        <taxon>Actinomycetes</taxon>
        <taxon>Mycobacteriales</taxon>
        <taxon>Nocardiaceae</taxon>
        <taxon>Rhodococcus</taxon>
    </lineage>
</organism>
<evidence type="ECO:0000256" key="1">
    <source>
        <dbReference type="SAM" id="Phobius"/>
    </source>
</evidence>
<keyword evidence="1" id="KW-0812">Transmembrane</keyword>
<feature type="domain" description="GmrSD restriction endonucleases C-terminal" evidence="2">
    <location>
        <begin position="148"/>
        <end position="243"/>
    </location>
</feature>
<keyword evidence="3" id="KW-0255">Endonuclease</keyword>
<keyword evidence="3" id="KW-0540">Nuclease</keyword>
<name>A0ABW4PBW8_9NOCA</name>
<dbReference type="EMBL" id="JBHUFB010000021">
    <property type="protein sequence ID" value="MFD1815501.1"/>
    <property type="molecule type" value="Genomic_DNA"/>
</dbReference>
<evidence type="ECO:0000313" key="4">
    <source>
        <dbReference type="Proteomes" id="UP001597286"/>
    </source>
</evidence>
<dbReference type="PANTHER" id="PTHR24094:SF15">
    <property type="entry name" value="AMP-DEPENDENT SYNTHETASE_LIGASE DOMAIN-CONTAINING PROTEIN-RELATED"/>
    <property type="match status" value="1"/>
</dbReference>
<keyword evidence="1" id="KW-0472">Membrane</keyword>
<dbReference type="Proteomes" id="UP001597286">
    <property type="component" value="Unassembled WGS sequence"/>
</dbReference>